<feature type="active site" description="Phosphocysteine intermediate; for EIIB activity" evidence="11">
    <location>
        <position position="446"/>
    </location>
</feature>
<sequence>MFKTLQKIGKAFMLPIAILPAAGLLLGIGGALSNATTVATYPVLANPTLQAIFQVMSAAGSVIFGNLAMLLCVGLCIGLAKRDKGTAALAGVTGYLVMKATIDAMVKLFMEKGAAIDTGVVGAIVIGLVAVNLHNRYYNIQLPQVLGFFGGSRFVPIVTSIASVFIGCIFFLIWPPFQKLLVATGGYISQAGPVGTFLYGFLMRLCGAVGLHHMIYPMFWFTELGGVETVAGTTVVGAQKIFFAQLADPNHVGLYTEGTRFFAGRFSTMMFGLPAACLAMYHCVPKERRPKYRGLFIGVALTSFITGITEPIEFMFLFVNPLLYVIHSFLDGVSFFIADILNISIGNTFSGGVIDFTLFGILQGNDKTNWLLEIPFGCVWAVLYYVLFRWYITFFNVPTPGRGVEGDDDAAQAAAAPTSRSELHDISMQIIEALGGAENIEDIDACITRLRVSTKDASAVNRDKLMQLGATGVLEVSGGIQAIFGAKAVIYKNAIAEILGVED</sequence>
<reference evidence="15 16" key="1">
    <citation type="submission" date="2010-08" db="EMBL/GenBank/DDBJ databases">
        <authorList>
            <person name="Durkin A.S."/>
            <person name="Madupu R."/>
            <person name="Torralba M."/>
            <person name="Gillis M."/>
            <person name="Methe B."/>
            <person name="Sutton G."/>
            <person name="Nelson K.E."/>
        </authorList>
    </citation>
    <scope>NUCLEOTIDE SEQUENCE [LARGE SCALE GENOMIC DNA]</scope>
    <source>
        <strain evidence="15 16">PB189-T1-4</strain>
    </source>
</reference>
<keyword evidence="16" id="KW-1185">Reference proteome</keyword>
<name>A0ABN0AZU9_9ACTN</name>
<keyword evidence="9 12" id="KW-1133">Transmembrane helix</keyword>
<dbReference type="PANTHER" id="PTHR30009">
    <property type="entry name" value="CYTOCHROME C-TYPE SYNTHESIS PROTEIN AND PTS TRANSMEMBRANE COMPONENT"/>
    <property type="match status" value="1"/>
</dbReference>
<feature type="transmembrane region" description="Helical" evidence="12">
    <location>
        <begin position="374"/>
        <end position="392"/>
    </location>
</feature>
<comment type="subcellular location">
    <subcellularLocation>
        <location evidence="1">Cell membrane</location>
        <topology evidence="1">Multi-pass membrane protein</topology>
    </subcellularLocation>
</comment>
<dbReference type="InterPro" id="IPR013013">
    <property type="entry name" value="PTS_EIIC_1"/>
</dbReference>
<protein>
    <submittedName>
        <fullName evidence="15">PTS system, glucose-like IIB component</fullName>
        <ecNumber evidence="15">2.7.1.69</ecNumber>
    </submittedName>
</protein>
<comment type="caution">
    <text evidence="15">The sequence shown here is derived from an EMBL/GenBank/DDBJ whole genome shotgun (WGS) entry which is preliminary data.</text>
</comment>
<dbReference type="NCBIfam" id="TIGR00826">
    <property type="entry name" value="EIIB_glc"/>
    <property type="match status" value="1"/>
</dbReference>
<feature type="transmembrane region" description="Helical" evidence="12">
    <location>
        <begin position="214"/>
        <end position="242"/>
    </location>
</feature>
<feature type="domain" description="PTS EIIC type-1" evidence="14">
    <location>
        <begin position="1"/>
        <end position="404"/>
    </location>
</feature>
<dbReference type="RefSeq" id="WP_006304277.1">
    <property type="nucleotide sequence ID" value="NZ_AEDQ01000021.1"/>
</dbReference>
<dbReference type="GO" id="GO:0016740">
    <property type="term" value="F:transferase activity"/>
    <property type="evidence" value="ECO:0007669"/>
    <property type="project" value="UniProtKB-KW"/>
</dbReference>
<evidence type="ECO:0000256" key="10">
    <source>
        <dbReference type="ARBA" id="ARBA00023136"/>
    </source>
</evidence>
<keyword evidence="2" id="KW-0813">Transport</keyword>
<dbReference type="Proteomes" id="UP000004431">
    <property type="component" value="Unassembled WGS sequence"/>
</dbReference>
<evidence type="ECO:0000256" key="9">
    <source>
        <dbReference type="ARBA" id="ARBA00022989"/>
    </source>
</evidence>
<accession>A0ABN0AZU9</accession>
<dbReference type="CDD" id="cd00212">
    <property type="entry name" value="PTS_IIB_glc"/>
    <property type="match status" value="1"/>
</dbReference>
<evidence type="ECO:0000256" key="4">
    <source>
        <dbReference type="ARBA" id="ARBA00022597"/>
    </source>
</evidence>
<feature type="domain" description="PTS EIIB type-1" evidence="13">
    <location>
        <begin position="424"/>
        <end position="503"/>
    </location>
</feature>
<gene>
    <name evidence="15" type="ORF">HMPREF9248_0808</name>
</gene>
<feature type="transmembrane region" description="Helical" evidence="12">
    <location>
        <begin position="12"/>
        <end position="32"/>
    </location>
</feature>
<evidence type="ECO:0000256" key="7">
    <source>
        <dbReference type="ARBA" id="ARBA00022692"/>
    </source>
</evidence>
<feature type="transmembrane region" description="Helical" evidence="12">
    <location>
        <begin position="262"/>
        <end position="283"/>
    </location>
</feature>
<keyword evidence="3" id="KW-1003">Cell membrane</keyword>
<evidence type="ECO:0000256" key="2">
    <source>
        <dbReference type="ARBA" id="ARBA00022448"/>
    </source>
</evidence>
<dbReference type="Gene3D" id="3.30.1360.60">
    <property type="entry name" value="Glucose permease domain IIB"/>
    <property type="match status" value="1"/>
</dbReference>
<evidence type="ECO:0000313" key="15">
    <source>
        <dbReference type="EMBL" id="EFL44044.1"/>
    </source>
</evidence>
<evidence type="ECO:0000256" key="5">
    <source>
        <dbReference type="ARBA" id="ARBA00022679"/>
    </source>
</evidence>
<dbReference type="Pfam" id="PF00367">
    <property type="entry name" value="PTS_EIIB"/>
    <property type="match status" value="1"/>
</dbReference>
<proteinExistence type="predicted"/>
<feature type="transmembrane region" description="Helical" evidence="12">
    <location>
        <begin position="52"/>
        <end position="80"/>
    </location>
</feature>
<feature type="transmembrane region" description="Helical" evidence="12">
    <location>
        <begin position="340"/>
        <end position="362"/>
    </location>
</feature>
<feature type="transmembrane region" description="Helical" evidence="12">
    <location>
        <begin position="114"/>
        <end position="133"/>
    </location>
</feature>
<feature type="transmembrane region" description="Helical" evidence="12">
    <location>
        <begin position="87"/>
        <end position="108"/>
    </location>
</feature>
<organism evidence="15 16">
    <name type="scientific">Fannyhessea vaginae PB189-T1-4</name>
    <dbReference type="NCBI Taxonomy" id="866774"/>
    <lineage>
        <taxon>Bacteria</taxon>
        <taxon>Bacillati</taxon>
        <taxon>Actinomycetota</taxon>
        <taxon>Coriobacteriia</taxon>
        <taxon>Coriobacteriales</taxon>
        <taxon>Atopobiaceae</taxon>
        <taxon>Fannyhessea</taxon>
    </lineage>
</organism>
<evidence type="ECO:0000256" key="8">
    <source>
        <dbReference type="ARBA" id="ARBA00022777"/>
    </source>
</evidence>
<dbReference type="InterPro" id="IPR001996">
    <property type="entry name" value="PTS_IIB_1"/>
</dbReference>
<keyword evidence="4" id="KW-0762">Sugar transport</keyword>
<dbReference type="InterPro" id="IPR018113">
    <property type="entry name" value="PTrfase_EIIB_Cys"/>
</dbReference>
<feature type="transmembrane region" description="Helical" evidence="12">
    <location>
        <begin position="295"/>
        <end position="320"/>
    </location>
</feature>
<dbReference type="EC" id="2.7.1.69" evidence="15"/>
<dbReference type="InterPro" id="IPR036878">
    <property type="entry name" value="Glu_permease_IIB"/>
</dbReference>
<keyword evidence="5 15" id="KW-0808">Transferase</keyword>
<keyword evidence="8" id="KW-0418">Kinase</keyword>
<dbReference type="PANTHER" id="PTHR30009:SF24">
    <property type="entry name" value="PTS SYSTEM, IIBC COMPONENT"/>
    <property type="match status" value="1"/>
</dbReference>
<dbReference type="PROSITE" id="PS51103">
    <property type="entry name" value="PTS_EIIC_TYPE_1"/>
    <property type="match status" value="1"/>
</dbReference>
<dbReference type="InterPro" id="IPR050429">
    <property type="entry name" value="PTS_Glucose_EIICBA"/>
</dbReference>
<feature type="transmembrane region" description="Helical" evidence="12">
    <location>
        <begin position="154"/>
        <end position="174"/>
    </location>
</feature>
<evidence type="ECO:0000259" key="14">
    <source>
        <dbReference type="PROSITE" id="PS51103"/>
    </source>
</evidence>
<dbReference type="PROSITE" id="PS51098">
    <property type="entry name" value="PTS_EIIB_TYPE_1"/>
    <property type="match status" value="1"/>
</dbReference>
<keyword evidence="6" id="KW-0598">Phosphotransferase system</keyword>
<evidence type="ECO:0000256" key="12">
    <source>
        <dbReference type="SAM" id="Phobius"/>
    </source>
</evidence>
<evidence type="ECO:0000256" key="3">
    <source>
        <dbReference type="ARBA" id="ARBA00022475"/>
    </source>
</evidence>
<evidence type="ECO:0000313" key="16">
    <source>
        <dbReference type="Proteomes" id="UP000004431"/>
    </source>
</evidence>
<evidence type="ECO:0000259" key="13">
    <source>
        <dbReference type="PROSITE" id="PS51098"/>
    </source>
</evidence>
<dbReference type="EMBL" id="AEDQ01000021">
    <property type="protein sequence ID" value="EFL44044.1"/>
    <property type="molecule type" value="Genomic_DNA"/>
</dbReference>
<keyword evidence="10 12" id="KW-0472">Membrane</keyword>
<evidence type="ECO:0000256" key="1">
    <source>
        <dbReference type="ARBA" id="ARBA00004651"/>
    </source>
</evidence>
<dbReference type="Pfam" id="PF02378">
    <property type="entry name" value="PTS_EIIC"/>
    <property type="match status" value="1"/>
</dbReference>
<keyword evidence="7 12" id="KW-0812">Transmembrane</keyword>
<dbReference type="SUPFAM" id="SSF55604">
    <property type="entry name" value="Glucose permease domain IIB"/>
    <property type="match status" value="1"/>
</dbReference>
<feature type="transmembrane region" description="Helical" evidence="12">
    <location>
        <begin position="180"/>
        <end position="202"/>
    </location>
</feature>
<evidence type="ECO:0000256" key="6">
    <source>
        <dbReference type="ARBA" id="ARBA00022683"/>
    </source>
</evidence>
<dbReference type="InterPro" id="IPR003352">
    <property type="entry name" value="PTS_EIIC"/>
</dbReference>
<evidence type="ECO:0000256" key="11">
    <source>
        <dbReference type="PROSITE-ProRule" id="PRU00421"/>
    </source>
</evidence>